<protein>
    <submittedName>
        <fullName evidence="2">Uncharacterized protein</fullName>
    </submittedName>
</protein>
<sequence length="175" mass="18737">MGADQAAGLRQWASGAPPSGEGCPRHVAEMLRELAVAGPSAPAVSCVAAPVTLMVLGLPDGSPRQARRVGALLDHWAGQGRRWVGDPSAWKVVTIEATSTHLPLLASQQSRWALWVEGDAEAFRRAWRVLMRLAERPGPRRLLAVHPPGISRHGLLDNLQQAAMAYLGIELVVLA</sequence>
<keyword evidence="3" id="KW-1185">Reference proteome</keyword>
<gene>
    <name evidence="2" type="ORF">QLQ84_15480</name>
</gene>
<evidence type="ECO:0000313" key="2">
    <source>
        <dbReference type="EMBL" id="MDI5935195.1"/>
    </source>
</evidence>
<evidence type="ECO:0000313" key="3">
    <source>
        <dbReference type="Proteomes" id="UP001244242"/>
    </source>
</evidence>
<feature type="region of interest" description="Disordered" evidence="1">
    <location>
        <begin position="1"/>
        <end position="22"/>
    </location>
</feature>
<proteinExistence type="predicted"/>
<dbReference type="EMBL" id="JASCQO010000041">
    <property type="protein sequence ID" value="MDI5935195.1"/>
    <property type="molecule type" value="Genomic_DNA"/>
</dbReference>
<dbReference type="Proteomes" id="UP001244242">
    <property type="component" value="Unassembled WGS sequence"/>
</dbReference>
<reference evidence="2 3" key="1">
    <citation type="submission" date="2023-04" db="EMBL/GenBank/DDBJ databases">
        <title>Halomonas strains isolated from rhizosphere soil.</title>
        <authorList>
            <person name="Xu L."/>
            <person name="Sun J.-Q."/>
        </authorList>
    </citation>
    <scope>NUCLEOTIDE SEQUENCE [LARGE SCALE GENOMIC DNA]</scope>
    <source>
        <strain evidence="2 3">LN1S58</strain>
    </source>
</reference>
<name>A0ABT6VMJ0_9GAMM</name>
<comment type="caution">
    <text evidence="2">The sequence shown here is derived from an EMBL/GenBank/DDBJ whole genome shotgun (WGS) entry which is preliminary data.</text>
</comment>
<dbReference type="RefSeq" id="WP_282722642.1">
    <property type="nucleotide sequence ID" value="NZ_JASCQO010000041.1"/>
</dbReference>
<accession>A0ABT6VMJ0</accession>
<organism evidence="2 3">
    <name type="scientific">Halomonas kalidii</name>
    <dbReference type="NCBI Taxonomy" id="3043293"/>
    <lineage>
        <taxon>Bacteria</taxon>
        <taxon>Pseudomonadati</taxon>
        <taxon>Pseudomonadota</taxon>
        <taxon>Gammaproteobacteria</taxon>
        <taxon>Oceanospirillales</taxon>
        <taxon>Halomonadaceae</taxon>
        <taxon>Halomonas</taxon>
    </lineage>
</organism>
<evidence type="ECO:0000256" key="1">
    <source>
        <dbReference type="SAM" id="MobiDB-lite"/>
    </source>
</evidence>